<dbReference type="InterPro" id="IPR029483">
    <property type="entry name" value="GH97_C"/>
</dbReference>
<dbReference type="PANTHER" id="PTHR35803">
    <property type="entry name" value="GLUCAN 1,4-ALPHA-GLUCOSIDASE SUSB-RELATED"/>
    <property type="match status" value="1"/>
</dbReference>
<reference evidence="7 8" key="1">
    <citation type="submission" date="2020-08" db="EMBL/GenBank/DDBJ databases">
        <title>Genomic Encyclopedia of Type Strains, Phase IV (KMG-IV): sequencing the most valuable type-strain genomes for metagenomic binning, comparative biology and taxonomic classification.</title>
        <authorList>
            <person name="Goeker M."/>
        </authorList>
    </citation>
    <scope>NUCLEOTIDE SEQUENCE [LARGE SCALE GENOMIC DNA]</scope>
    <source>
        <strain evidence="7 8">DSM 26736</strain>
    </source>
</reference>
<dbReference type="InterPro" id="IPR029486">
    <property type="entry name" value="GH97_N"/>
</dbReference>
<comment type="caution">
    <text evidence="7">The sequence shown here is derived from an EMBL/GenBank/DDBJ whole genome shotgun (WGS) entry which is preliminary data.</text>
</comment>
<keyword evidence="3" id="KW-0732">Signal</keyword>
<dbReference type="Pfam" id="PF14509">
    <property type="entry name" value="GH97_C"/>
    <property type="match status" value="1"/>
</dbReference>
<evidence type="ECO:0000256" key="1">
    <source>
        <dbReference type="ARBA" id="ARBA00022801"/>
    </source>
</evidence>
<evidence type="ECO:0000259" key="4">
    <source>
        <dbReference type="Pfam" id="PF10566"/>
    </source>
</evidence>
<dbReference type="Gene3D" id="3.20.20.70">
    <property type="entry name" value="Aldolase class I"/>
    <property type="match status" value="1"/>
</dbReference>
<dbReference type="Gene3D" id="2.70.98.10">
    <property type="match status" value="1"/>
</dbReference>
<dbReference type="InterPro" id="IPR052720">
    <property type="entry name" value="Glycosyl_hydrolase_97"/>
</dbReference>
<accession>A0A840YSM1</accession>
<feature type="chain" id="PRO_5032854050" evidence="3">
    <location>
        <begin position="24"/>
        <end position="654"/>
    </location>
</feature>
<dbReference type="EC" id="3.2.1.20" evidence="7"/>
<dbReference type="Pfam" id="PF14508">
    <property type="entry name" value="GH97_N"/>
    <property type="match status" value="1"/>
</dbReference>
<evidence type="ECO:0000313" key="8">
    <source>
        <dbReference type="Proteomes" id="UP000527143"/>
    </source>
</evidence>
<organism evidence="7 8">
    <name type="scientific">Sphingomonas xinjiangensis</name>
    <dbReference type="NCBI Taxonomy" id="643568"/>
    <lineage>
        <taxon>Bacteria</taxon>
        <taxon>Pseudomonadati</taxon>
        <taxon>Pseudomonadota</taxon>
        <taxon>Alphaproteobacteria</taxon>
        <taxon>Sphingomonadales</taxon>
        <taxon>Sphingomonadaceae</taxon>
        <taxon>Sphingomonas</taxon>
    </lineage>
</organism>
<dbReference type="Pfam" id="PF10566">
    <property type="entry name" value="Glyco_hydro_97"/>
    <property type="match status" value="1"/>
</dbReference>
<feature type="domain" description="Glycosyl-hydrolase 97 C-terminal oligomerisation" evidence="6">
    <location>
        <begin position="560"/>
        <end position="650"/>
    </location>
</feature>
<dbReference type="GO" id="GO:0004558">
    <property type="term" value="F:alpha-1,4-glucosidase activity"/>
    <property type="evidence" value="ECO:0007669"/>
    <property type="project" value="UniProtKB-EC"/>
</dbReference>
<keyword evidence="1 7" id="KW-0378">Hydrolase</keyword>
<dbReference type="InterPro" id="IPR013780">
    <property type="entry name" value="Glyco_hydro_b"/>
</dbReference>
<feature type="signal peptide" evidence="3">
    <location>
        <begin position="1"/>
        <end position="23"/>
    </location>
</feature>
<dbReference type="EMBL" id="JACIJF010000022">
    <property type="protein sequence ID" value="MBB5712667.1"/>
    <property type="molecule type" value="Genomic_DNA"/>
</dbReference>
<dbReference type="AlphaFoldDB" id="A0A840YSM1"/>
<dbReference type="GO" id="GO:0030246">
    <property type="term" value="F:carbohydrate binding"/>
    <property type="evidence" value="ECO:0007669"/>
    <property type="project" value="InterPro"/>
</dbReference>
<dbReference type="InterPro" id="IPR013785">
    <property type="entry name" value="Aldolase_TIM"/>
</dbReference>
<gene>
    <name evidence="7" type="ORF">FHT02_003927</name>
</gene>
<evidence type="ECO:0000256" key="3">
    <source>
        <dbReference type="SAM" id="SignalP"/>
    </source>
</evidence>
<dbReference type="SUPFAM" id="SSF51445">
    <property type="entry name" value="(Trans)glycosidases"/>
    <property type="match status" value="1"/>
</dbReference>
<dbReference type="InterPro" id="IPR017853">
    <property type="entry name" value="GH"/>
</dbReference>
<evidence type="ECO:0000259" key="5">
    <source>
        <dbReference type="Pfam" id="PF14508"/>
    </source>
</evidence>
<keyword evidence="8" id="KW-1185">Reference proteome</keyword>
<evidence type="ECO:0000313" key="7">
    <source>
        <dbReference type="EMBL" id="MBB5712667.1"/>
    </source>
</evidence>
<feature type="domain" description="Glycosyl-hydrolase 97 catalytic" evidence="4">
    <location>
        <begin position="302"/>
        <end position="463"/>
    </location>
</feature>
<dbReference type="InterPro" id="IPR019563">
    <property type="entry name" value="GH97_catalytic"/>
</dbReference>
<keyword evidence="2 7" id="KW-0326">Glycosidase</keyword>
<dbReference type="Gene3D" id="2.60.40.1180">
    <property type="entry name" value="Golgi alpha-mannosidase II"/>
    <property type="match status" value="1"/>
</dbReference>
<dbReference type="PANTHER" id="PTHR35803:SF2">
    <property type="entry name" value="RETAINING ALPHA-GALACTOSIDASE"/>
    <property type="match status" value="1"/>
</dbReference>
<dbReference type="RefSeq" id="WP_184091389.1">
    <property type="nucleotide sequence ID" value="NZ_JACIJF010000022.1"/>
</dbReference>
<proteinExistence type="predicted"/>
<sequence>MVTALVRMGAILSAVLAPTGALAQRVASPDGRIVVTLGTSAGDQPTYQVAVAGRPVLAPSLLGLEFERYAKLSNGLKVAGVERASGEDRYTLPAGKVATVAEHYNQITVHYVESGGQRRRLDLVVRAYDSGMALRYAVPRQPDLKSLRLANELTQFAFPRDFACTGLNLGSFGTSHEGEYDPVQASAIRPHNLYELPLLCGTGAGGGAIAIAEAAVENWPAMYLTGTETGALGVAARLARRPDDPAIAVKAEVGGGIVSPWRVVMVGDNPGKLIENTLLTSLNPPAKGDFAWVKPGKTAWDWWSGPTLAGVPAAGTNNATERAFIDFAARHKFEYMMVDDGWYVNSGAGATLLPGADPTRPIDAIDLPGLVTYGAERGVGLILWLHWKLLDRDMERILGRIVRWGVKGIKVDFMDRDDQEMIGFYHRLAEATARHRLLLDLHGATHPWGMTRTWPHFLTQEGVLGAEYNKWTRRITARHNVMLAYTRMLAGPLDYTPGGYRNRTPDRFAITATAPEVQTTRGHGLAMYVVYESPLQSISDSPDAYRGQPGLDFLSDVPASWDETRFLAGEPGDYVVLARRKGARWYVGAMTDRARTVTLPLGFLGSGRHVARTWQDGAGPTELRTATRSISPGGRLVLTLASSGGAVAVIEPAR</sequence>
<dbReference type="InterPro" id="IPR014718">
    <property type="entry name" value="GH-type_carb-bd"/>
</dbReference>
<name>A0A840YSM1_9SPHN</name>
<feature type="domain" description="Glycosyl-hydrolase 97 N-terminal" evidence="5">
    <location>
        <begin position="26"/>
        <end position="285"/>
    </location>
</feature>
<evidence type="ECO:0000259" key="6">
    <source>
        <dbReference type="Pfam" id="PF14509"/>
    </source>
</evidence>
<dbReference type="Proteomes" id="UP000527143">
    <property type="component" value="Unassembled WGS sequence"/>
</dbReference>
<evidence type="ECO:0000256" key="2">
    <source>
        <dbReference type="ARBA" id="ARBA00023295"/>
    </source>
</evidence>
<protein>
    <submittedName>
        <fullName evidence="7">Alpha-glucosidase</fullName>
        <ecNumber evidence="7">3.2.1.20</ecNumber>
    </submittedName>
</protein>